<evidence type="ECO:0000313" key="1">
    <source>
        <dbReference type="EMBL" id="MPM82733.1"/>
    </source>
</evidence>
<gene>
    <name evidence="1" type="ORF">SDC9_129795</name>
</gene>
<dbReference type="AlphaFoldDB" id="A0A645D0X3"/>
<accession>A0A645D0X3</accession>
<reference evidence="1" key="1">
    <citation type="submission" date="2019-08" db="EMBL/GenBank/DDBJ databases">
        <authorList>
            <person name="Kucharzyk K."/>
            <person name="Murdoch R.W."/>
            <person name="Higgins S."/>
            <person name="Loffler F."/>
        </authorList>
    </citation>
    <scope>NUCLEOTIDE SEQUENCE</scope>
</reference>
<organism evidence="1">
    <name type="scientific">bioreactor metagenome</name>
    <dbReference type="NCBI Taxonomy" id="1076179"/>
    <lineage>
        <taxon>unclassified sequences</taxon>
        <taxon>metagenomes</taxon>
        <taxon>ecological metagenomes</taxon>
    </lineage>
</organism>
<protein>
    <submittedName>
        <fullName evidence="1">Uncharacterized protein</fullName>
    </submittedName>
</protein>
<proteinExistence type="predicted"/>
<comment type="caution">
    <text evidence="1">The sequence shown here is derived from an EMBL/GenBank/DDBJ whole genome shotgun (WGS) entry which is preliminary data.</text>
</comment>
<sequence>MRRPRGCKTLACRPVDVHPCKICHGKRAHREAECLHGGIDLRYRGPLFKQKSRFSPVTGQHAVSHKAFTNAHQHGDLADGHGHLHAARDDCVAGALSTHHFQQLHHIGRTEEMQADDIFGSLGRSSNLVDVQPRCIGGKNRTLFADPVEQHEHIALDSHIFENGFYDQINFCERRQVQCPMNVLHPFLDRFGTEPSTRYGNLIVALD</sequence>
<dbReference type="EMBL" id="VSSQ01031720">
    <property type="protein sequence ID" value="MPM82733.1"/>
    <property type="molecule type" value="Genomic_DNA"/>
</dbReference>
<name>A0A645D0X3_9ZZZZ</name>